<dbReference type="EMBL" id="VICG01000016">
    <property type="protein sequence ID" value="KAA8563887.1"/>
    <property type="molecule type" value="Genomic_DNA"/>
</dbReference>
<organism evidence="1 2">
    <name type="scientific">Monilinia fructicola</name>
    <name type="common">Brown rot fungus</name>
    <name type="synonym">Ciboria fructicola</name>
    <dbReference type="NCBI Taxonomy" id="38448"/>
    <lineage>
        <taxon>Eukaryota</taxon>
        <taxon>Fungi</taxon>
        <taxon>Dikarya</taxon>
        <taxon>Ascomycota</taxon>
        <taxon>Pezizomycotina</taxon>
        <taxon>Leotiomycetes</taxon>
        <taxon>Helotiales</taxon>
        <taxon>Sclerotiniaceae</taxon>
        <taxon>Monilinia</taxon>
    </lineage>
</organism>
<evidence type="ECO:0000313" key="2">
    <source>
        <dbReference type="Proteomes" id="UP000322873"/>
    </source>
</evidence>
<dbReference type="AlphaFoldDB" id="A0A5M9J5G0"/>
<comment type="caution">
    <text evidence="1">The sequence shown here is derived from an EMBL/GenBank/DDBJ whole genome shotgun (WGS) entry which is preliminary data.</text>
</comment>
<name>A0A5M9J5G0_MONFR</name>
<protein>
    <submittedName>
        <fullName evidence="1">Uncharacterized protein</fullName>
    </submittedName>
</protein>
<keyword evidence="2" id="KW-1185">Reference proteome</keyword>
<reference evidence="1 2" key="1">
    <citation type="submission" date="2019-06" db="EMBL/GenBank/DDBJ databases">
        <title>Genome Sequence of the Brown Rot Fungal Pathogen Monilinia fructicola.</title>
        <authorList>
            <person name="De Miccolis Angelini R.M."/>
            <person name="Landi L."/>
            <person name="Abate D."/>
            <person name="Pollastro S."/>
            <person name="Romanazzi G."/>
            <person name="Faretra F."/>
        </authorList>
    </citation>
    <scope>NUCLEOTIDE SEQUENCE [LARGE SCALE GENOMIC DNA]</scope>
    <source>
        <strain evidence="1 2">Mfrc123</strain>
    </source>
</reference>
<accession>A0A5M9J5G0</accession>
<proteinExistence type="predicted"/>
<evidence type="ECO:0000313" key="1">
    <source>
        <dbReference type="EMBL" id="KAA8563887.1"/>
    </source>
</evidence>
<dbReference type="Proteomes" id="UP000322873">
    <property type="component" value="Unassembled WGS sequence"/>
</dbReference>
<gene>
    <name evidence="1" type="ORF">EYC84_011900</name>
</gene>
<sequence>MVVARLKRVLRRKRQLQTSQAIYHSQPLQALPTGFHLPATCTIKPHILLNSAYLLRPQDDYYQSNSKGVRNTIPRHLQLSRLKQTHKHTSKQSNKVNDNHLLKPIAKTKSPAQLTPVLHHGRRPQNNHLPLLRARPRLPARHPLMRPLPPIPAPPRRPNLHPGAPPQLHRIALRLPRRFLRLLLLRRHRPRALLHRIPLHDGRRAAGRAGA</sequence>